<evidence type="ECO:0000313" key="3">
    <source>
        <dbReference type="Proteomes" id="UP000248544"/>
    </source>
</evidence>
<protein>
    <submittedName>
        <fullName evidence="2">Uncharacterized protein</fullName>
    </submittedName>
</protein>
<comment type="caution">
    <text evidence="2">The sequence shown here is derived from an EMBL/GenBank/DDBJ whole genome shotgun (WGS) entry which is preliminary data.</text>
</comment>
<keyword evidence="3" id="KW-1185">Reference proteome</keyword>
<dbReference type="AlphaFoldDB" id="A0A2W2HKM1"/>
<reference evidence="2 3" key="1">
    <citation type="submission" date="2018-01" db="EMBL/GenBank/DDBJ databases">
        <title>Draft genome sequence of Sphaerisporangium sp. 7K107.</title>
        <authorList>
            <person name="Sahin N."/>
            <person name="Saygin H."/>
            <person name="Ay H."/>
        </authorList>
    </citation>
    <scope>NUCLEOTIDE SEQUENCE [LARGE SCALE GENOMIC DNA]</scope>
    <source>
        <strain evidence="2 3">7K107</strain>
    </source>
</reference>
<gene>
    <name evidence="2" type="ORF">C1I98_14545</name>
</gene>
<proteinExistence type="predicted"/>
<feature type="compositionally biased region" description="Pro residues" evidence="1">
    <location>
        <begin position="36"/>
        <end position="53"/>
    </location>
</feature>
<organism evidence="2 3">
    <name type="scientific">Spongiactinospora gelatinilytica</name>
    <dbReference type="NCBI Taxonomy" id="2666298"/>
    <lineage>
        <taxon>Bacteria</taxon>
        <taxon>Bacillati</taxon>
        <taxon>Actinomycetota</taxon>
        <taxon>Actinomycetes</taxon>
        <taxon>Streptosporangiales</taxon>
        <taxon>Streptosporangiaceae</taxon>
        <taxon>Spongiactinospora</taxon>
    </lineage>
</organism>
<dbReference type="Proteomes" id="UP000248544">
    <property type="component" value="Unassembled WGS sequence"/>
</dbReference>
<evidence type="ECO:0000313" key="2">
    <source>
        <dbReference type="EMBL" id="PZG46477.1"/>
    </source>
</evidence>
<accession>A0A2W2HKM1</accession>
<evidence type="ECO:0000256" key="1">
    <source>
        <dbReference type="SAM" id="MobiDB-lite"/>
    </source>
</evidence>
<name>A0A2W2HKM1_9ACTN</name>
<dbReference type="EMBL" id="POUA01000096">
    <property type="protein sequence ID" value="PZG46477.1"/>
    <property type="molecule type" value="Genomic_DNA"/>
</dbReference>
<feature type="region of interest" description="Disordered" evidence="1">
    <location>
        <begin position="26"/>
        <end position="58"/>
    </location>
</feature>
<sequence>MWVPLLAGVAVLAVVLSGALIASRGRTSPDVATNPRPEPPPVQASVTTPPPPLTGDDRLLSKRITGFGPGRKTITWLQNCAKATWPEGQVRARSVLRCEVITGRPATSAYAITFADSSALDAFLAAQSAGVDDSGKGDCAKKEGFNSLVGWTSSEGVPIGRLLCRRAGPAYRLAWSFENDAFVDANGVPFAIIADGPDPAALIEWWKKTPV</sequence>